<evidence type="ECO:0000256" key="1">
    <source>
        <dbReference type="ARBA" id="ARBA00008025"/>
    </source>
</evidence>
<keyword evidence="6 10" id="KW-0472">Membrane</keyword>
<dbReference type="PANTHER" id="PTHR46897">
    <property type="entry name" value="VESICLE-ASSOCIATED MEMBRANE PROTEIN 4"/>
    <property type="match status" value="1"/>
</dbReference>
<feature type="domain" description="V-SNARE coiled-coil homology" evidence="11">
    <location>
        <begin position="55"/>
        <end position="115"/>
    </location>
</feature>
<dbReference type="GO" id="GO:0012505">
    <property type="term" value="C:endomembrane system"/>
    <property type="evidence" value="ECO:0007669"/>
    <property type="project" value="UniProtKB-SubCell"/>
</dbReference>
<dbReference type="GO" id="GO:0016020">
    <property type="term" value="C:membrane"/>
    <property type="evidence" value="ECO:0007669"/>
    <property type="project" value="InterPro"/>
</dbReference>
<evidence type="ECO:0000256" key="2">
    <source>
        <dbReference type="ARBA" id="ARBA00022448"/>
    </source>
</evidence>
<dbReference type="FunFam" id="1.20.5.110:FF:000004">
    <property type="entry name" value="Vesicle-associated membrane protein 7"/>
    <property type="match status" value="1"/>
</dbReference>
<dbReference type="Proteomes" id="UP000225706">
    <property type="component" value="Unassembled WGS sequence"/>
</dbReference>
<keyword evidence="8" id="KW-0175">Coiled coil</keyword>
<evidence type="ECO:0000256" key="4">
    <source>
        <dbReference type="ARBA" id="ARBA00022927"/>
    </source>
</evidence>
<name>A0A2B4SZ01_STYPI</name>
<evidence type="ECO:0000313" key="13">
    <source>
        <dbReference type="Proteomes" id="UP000225706"/>
    </source>
</evidence>
<dbReference type="InterPro" id="IPR001388">
    <property type="entry name" value="Synaptobrevin-like"/>
</dbReference>
<dbReference type="PROSITE" id="PS50892">
    <property type="entry name" value="V_SNARE"/>
    <property type="match status" value="1"/>
</dbReference>
<dbReference type="GO" id="GO:0005737">
    <property type="term" value="C:cytoplasm"/>
    <property type="evidence" value="ECO:0007669"/>
    <property type="project" value="UniProtKB-ARBA"/>
</dbReference>
<sequence>MPPKFSRVNGDDRSTARASERVSLLDDSDDEDGSSIFAAPDGFHHIKPQPTVKDGIAKVKSEIKGVMGIMQDNISKVLDRGSKLEDLQDKSEELEMSASHFRSGSRRLQRKMWWQNFRLKLIFAFIVIVILIIIIVPIVVKSKKKPEDNSR</sequence>
<feature type="transmembrane region" description="Helical" evidence="10">
    <location>
        <begin position="117"/>
        <end position="140"/>
    </location>
</feature>
<keyword evidence="5 10" id="KW-1133">Transmembrane helix</keyword>
<feature type="compositionally biased region" description="Basic and acidic residues" evidence="9">
    <location>
        <begin position="9"/>
        <end position="24"/>
    </location>
</feature>
<evidence type="ECO:0000259" key="11">
    <source>
        <dbReference type="PROSITE" id="PS50892"/>
    </source>
</evidence>
<dbReference type="GO" id="GO:0016192">
    <property type="term" value="P:vesicle-mediated transport"/>
    <property type="evidence" value="ECO:0007669"/>
    <property type="project" value="InterPro"/>
</dbReference>
<keyword evidence="3 10" id="KW-0812">Transmembrane</keyword>
<dbReference type="InterPro" id="IPR042887">
    <property type="entry name" value="VAMP4"/>
</dbReference>
<dbReference type="AlphaFoldDB" id="A0A2B4SZ01"/>
<keyword evidence="13" id="KW-1185">Reference proteome</keyword>
<dbReference type="GO" id="GO:0090161">
    <property type="term" value="P:Golgi ribbon formation"/>
    <property type="evidence" value="ECO:0007669"/>
    <property type="project" value="InterPro"/>
</dbReference>
<comment type="caution">
    <text evidence="12">The sequence shown here is derived from an EMBL/GenBank/DDBJ whole genome shotgun (WGS) entry which is preliminary data.</text>
</comment>
<dbReference type="InterPro" id="IPR042855">
    <property type="entry name" value="V_SNARE_CC"/>
</dbReference>
<gene>
    <name evidence="12" type="primary">VAMP4</name>
    <name evidence="12" type="ORF">AWC38_SpisGene1232</name>
</gene>
<dbReference type="SUPFAM" id="SSF58038">
    <property type="entry name" value="SNARE fusion complex"/>
    <property type="match status" value="1"/>
</dbReference>
<dbReference type="EMBL" id="LSMT01000008">
    <property type="protein sequence ID" value="PFX33802.1"/>
    <property type="molecule type" value="Genomic_DNA"/>
</dbReference>
<evidence type="ECO:0000256" key="3">
    <source>
        <dbReference type="ARBA" id="ARBA00022692"/>
    </source>
</evidence>
<evidence type="ECO:0000256" key="6">
    <source>
        <dbReference type="ARBA" id="ARBA00023136"/>
    </source>
</evidence>
<comment type="subcellular location">
    <subcellularLocation>
        <location evidence="7">Endomembrane system</location>
        <topology evidence="7">Single-pass type IV membrane protein</topology>
    </subcellularLocation>
</comment>
<protein>
    <submittedName>
        <fullName evidence="12">Vesicle-associated membrane protein 4</fullName>
    </submittedName>
</protein>
<dbReference type="GO" id="GO:0015031">
    <property type="term" value="P:protein transport"/>
    <property type="evidence" value="ECO:0007669"/>
    <property type="project" value="UniProtKB-KW"/>
</dbReference>
<evidence type="ECO:0000256" key="9">
    <source>
        <dbReference type="SAM" id="MobiDB-lite"/>
    </source>
</evidence>
<dbReference type="PRINTS" id="PR00219">
    <property type="entry name" value="SYNAPTOBREVN"/>
</dbReference>
<dbReference type="STRING" id="50429.A0A2B4SZ01"/>
<keyword evidence="4" id="KW-0653">Protein transport</keyword>
<reference evidence="13" key="1">
    <citation type="journal article" date="2017" name="bioRxiv">
        <title>Comparative analysis of the genomes of Stylophora pistillata and Acropora digitifera provides evidence for extensive differences between species of corals.</title>
        <authorList>
            <person name="Voolstra C.R."/>
            <person name="Li Y."/>
            <person name="Liew Y.J."/>
            <person name="Baumgarten S."/>
            <person name="Zoccola D."/>
            <person name="Flot J.-F."/>
            <person name="Tambutte S."/>
            <person name="Allemand D."/>
            <person name="Aranda M."/>
        </authorList>
    </citation>
    <scope>NUCLEOTIDE SEQUENCE [LARGE SCALE GENOMIC DNA]</scope>
</reference>
<comment type="similarity">
    <text evidence="1">Belongs to the synaptobrevin family.</text>
</comment>
<dbReference type="Pfam" id="PF00957">
    <property type="entry name" value="Synaptobrevin"/>
    <property type="match status" value="1"/>
</dbReference>
<feature type="region of interest" description="Disordered" evidence="9">
    <location>
        <begin position="1"/>
        <end position="33"/>
    </location>
</feature>
<evidence type="ECO:0000256" key="10">
    <source>
        <dbReference type="SAM" id="Phobius"/>
    </source>
</evidence>
<evidence type="ECO:0000256" key="5">
    <source>
        <dbReference type="ARBA" id="ARBA00022989"/>
    </source>
</evidence>
<evidence type="ECO:0000256" key="8">
    <source>
        <dbReference type="PROSITE-ProRule" id="PRU00290"/>
    </source>
</evidence>
<dbReference type="Gene3D" id="1.20.5.110">
    <property type="match status" value="1"/>
</dbReference>
<evidence type="ECO:0000256" key="7">
    <source>
        <dbReference type="ARBA" id="ARBA00046280"/>
    </source>
</evidence>
<organism evidence="12 13">
    <name type="scientific">Stylophora pistillata</name>
    <name type="common">Smooth cauliflower coral</name>
    <dbReference type="NCBI Taxonomy" id="50429"/>
    <lineage>
        <taxon>Eukaryota</taxon>
        <taxon>Metazoa</taxon>
        <taxon>Cnidaria</taxon>
        <taxon>Anthozoa</taxon>
        <taxon>Hexacorallia</taxon>
        <taxon>Scleractinia</taxon>
        <taxon>Astrocoeniina</taxon>
        <taxon>Pocilloporidae</taxon>
        <taxon>Stylophora</taxon>
    </lineage>
</organism>
<keyword evidence="2" id="KW-0813">Transport</keyword>
<accession>A0A2B4SZ01</accession>
<dbReference type="OrthoDB" id="190375at2759"/>
<dbReference type="PROSITE" id="PS00417">
    <property type="entry name" value="SYNAPTOBREVIN"/>
    <property type="match status" value="1"/>
</dbReference>
<proteinExistence type="inferred from homology"/>
<evidence type="ECO:0000313" key="12">
    <source>
        <dbReference type="EMBL" id="PFX33802.1"/>
    </source>
</evidence>
<dbReference type="PANTHER" id="PTHR46897:SF1">
    <property type="entry name" value="VESICLE-ASSOCIATED MEMBRANE PROTEIN 4"/>
    <property type="match status" value="1"/>
</dbReference>